<proteinExistence type="predicted"/>
<name>A0AAP0BFV4_9ASPA</name>
<dbReference type="EMBL" id="JBBWWQ010000010">
    <property type="protein sequence ID" value="KAK8937035.1"/>
    <property type="molecule type" value="Genomic_DNA"/>
</dbReference>
<dbReference type="Proteomes" id="UP001418222">
    <property type="component" value="Unassembled WGS sequence"/>
</dbReference>
<reference evidence="1 2" key="1">
    <citation type="journal article" date="2022" name="Nat. Plants">
        <title>Genomes of leafy and leafless Platanthera orchids illuminate the evolution of mycoheterotrophy.</title>
        <authorList>
            <person name="Li M.H."/>
            <person name="Liu K.W."/>
            <person name="Li Z."/>
            <person name="Lu H.C."/>
            <person name="Ye Q.L."/>
            <person name="Zhang D."/>
            <person name="Wang J.Y."/>
            <person name="Li Y.F."/>
            <person name="Zhong Z.M."/>
            <person name="Liu X."/>
            <person name="Yu X."/>
            <person name="Liu D.K."/>
            <person name="Tu X.D."/>
            <person name="Liu B."/>
            <person name="Hao Y."/>
            <person name="Liao X.Y."/>
            <person name="Jiang Y.T."/>
            <person name="Sun W.H."/>
            <person name="Chen J."/>
            <person name="Chen Y.Q."/>
            <person name="Ai Y."/>
            <person name="Zhai J.W."/>
            <person name="Wu S.S."/>
            <person name="Zhou Z."/>
            <person name="Hsiao Y.Y."/>
            <person name="Wu W.L."/>
            <person name="Chen Y.Y."/>
            <person name="Lin Y.F."/>
            <person name="Hsu J.L."/>
            <person name="Li C.Y."/>
            <person name="Wang Z.W."/>
            <person name="Zhao X."/>
            <person name="Zhong W.Y."/>
            <person name="Ma X.K."/>
            <person name="Ma L."/>
            <person name="Huang J."/>
            <person name="Chen G.Z."/>
            <person name="Huang M.Z."/>
            <person name="Huang L."/>
            <person name="Peng D.H."/>
            <person name="Luo Y.B."/>
            <person name="Zou S.Q."/>
            <person name="Chen S.P."/>
            <person name="Lan S."/>
            <person name="Tsai W.C."/>
            <person name="Van de Peer Y."/>
            <person name="Liu Z.J."/>
        </authorList>
    </citation>
    <scope>NUCLEOTIDE SEQUENCE [LARGE SCALE GENOMIC DNA]</scope>
    <source>
        <strain evidence="1">Lor287</strain>
    </source>
</reference>
<keyword evidence="2" id="KW-1185">Reference proteome</keyword>
<dbReference type="AlphaFoldDB" id="A0AAP0BFV4"/>
<organism evidence="1 2">
    <name type="scientific">Platanthera zijinensis</name>
    <dbReference type="NCBI Taxonomy" id="2320716"/>
    <lineage>
        <taxon>Eukaryota</taxon>
        <taxon>Viridiplantae</taxon>
        <taxon>Streptophyta</taxon>
        <taxon>Embryophyta</taxon>
        <taxon>Tracheophyta</taxon>
        <taxon>Spermatophyta</taxon>
        <taxon>Magnoliopsida</taxon>
        <taxon>Liliopsida</taxon>
        <taxon>Asparagales</taxon>
        <taxon>Orchidaceae</taxon>
        <taxon>Orchidoideae</taxon>
        <taxon>Orchideae</taxon>
        <taxon>Orchidinae</taxon>
        <taxon>Platanthera</taxon>
    </lineage>
</organism>
<accession>A0AAP0BFV4</accession>
<evidence type="ECO:0000313" key="1">
    <source>
        <dbReference type="EMBL" id="KAK8937035.1"/>
    </source>
</evidence>
<sequence>MSDCGFVWHSGVSRDYGFVWHSGELAISSAYGTVCSHLLQLSFGLLRPLDNFLARTRVNFPLKLPRNTPDLAETHALTPELRRTRKFTHRLNNFLL</sequence>
<evidence type="ECO:0000313" key="2">
    <source>
        <dbReference type="Proteomes" id="UP001418222"/>
    </source>
</evidence>
<protein>
    <submittedName>
        <fullName evidence="1">Uncharacterized protein</fullName>
    </submittedName>
</protein>
<comment type="caution">
    <text evidence="1">The sequence shown here is derived from an EMBL/GenBank/DDBJ whole genome shotgun (WGS) entry which is preliminary data.</text>
</comment>
<gene>
    <name evidence="1" type="ORF">KSP39_PZI011910</name>
</gene>